<feature type="compositionally biased region" description="Basic and acidic residues" evidence="1">
    <location>
        <begin position="318"/>
        <end position="334"/>
    </location>
</feature>
<sequence length="597" mass="66604">MPTYLCHGFRWQRRSIRVYTVVQDLDDVSPEWLIRPTSSRCLLQSFYNLFEFLPYCSPQGGESWEDSEESDEDEGEDGASDEEQDGKGKLIGGSSCGEDGEEKRDERSQWPERVESLGILGGGSGGKVRGKGNGKSVEGRHKGDDASSAITAIHVRGSSSSSNEPTSRTASRSPSLKLPLQGSRTSSSKTRQTSTTATTLTTTTTIPFAPVSRSPSTLGVSSSFDGGRKSKKTSRSRSSSHSPNRKKDELSAQRWSAVKVIEEYDPNNLDEVSRPYAYISDHVVRVDGAVDILAEVRRYEERMQQEQKQGQGQKQKQKRGENGEEGEKGGHGRDYSIINNKKNRDSAGSGGTAAGRSNDEEFHDALEHPEEEKEQTWIEQLRDELQRGEELQWYVVVNGDEERNYSNDSDEEDDGVSDEDENEDEDYTEEEISSRSNYNYNYGTSYGTEDHLTAYSELSNHHSSLAAHPPTISRPSVSHSGSRTSSRARGGQSKSRSQSRSHSRSQTRGGQHRSRSRQRHSKKSRRPKPTKEQRQHHAQQPNSKLNLNPNINNSNINNNSNSYVDGYEHNHKKNSNNDHSQGITTAADGHAKYESDH</sequence>
<dbReference type="Proteomes" id="UP000001881">
    <property type="component" value="Unassembled WGS sequence"/>
</dbReference>
<feature type="compositionally biased region" description="Low complexity" evidence="1">
    <location>
        <begin position="183"/>
        <end position="205"/>
    </location>
</feature>
<evidence type="ECO:0000313" key="3">
    <source>
        <dbReference type="Proteomes" id="UP000001881"/>
    </source>
</evidence>
<dbReference type="VEuPathDB" id="FungiDB:SMAC_01741"/>
<dbReference type="HOGENOM" id="CLU_457209_0_0_1"/>
<feature type="compositionally biased region" description="Gly residues" evidence="1">
    <location>
        <begin position="119"/>
        <end position="133"/>
    </location>
</feature>
<gene>
    <name evidence="2" type="ORF">SMAC_01741</name>
</gene>
<dbReference type="EMBL" id="CABT02000005">
    <property type="protein sequence ID" value="CCC08192.1"/>
    <property type="molecule type" value="Genomic_DNA"/>
</dbReference>
<feature type="region of interest" description="Disordered" evidence="1">
    <location>
        <begin position="397"/>
        <end position="597"/>
    </location>
</feature>
<evidence type="ECO:0000313" key="2">
    <source>
        <dbReference type="EMBL" id="CCC08192.1"/>
    </source>
</evidence>
<protein>
    <submittedName>
        <fullName evidence="2">WGS project CABT00000000 data, contig 2.5</fullName>
    </submittedName>
</protein>
<organism evidence="2 3">
    <name type="scientific">Sordaria macrospora (strain ATCC MYA-333 / DSM 997 / K(L3346) / K-hell)</name>
    <dbReference type="NCBI Taxonomy" id="771870"/>
    <lineage>
        <taxon>Eukaryota</taxon>
        <taxon>Fungi</taxon>
        <taxon>Dikarya</taxon>
        <taxon>Ascomycota</taxon>
        <taxon>Pezizomycotina</taxon>
        <taxon>Sordariomycetes</taxon>
        <taxon>Sordariomycetidae</taxon>
        <taxon>Sordariales</taxon>
        <taxon>Sordariaceae</taxon>
        <taxon>Sordaria</taxon>
    </lineage>
</organism>
<proteinExistence type="predicted"/>
<dbReference type="eggNOG" id="ENOG502SPT4">
    <property type="taxonomic scope" value="Eukaryota"/>
</dbReference>
<dbReference type="OrthoDB" id="371463at2759"/>
<feature type="compositionally biased region" description="Basic and acidic residues" evidence="1">
    <location>
        <begin position="357"/>
        <end position="376"/>
    </location>
</feature>
<feature type="compositionally biased region" description="Acidic residues" evidence="1">
    <location>
        <begin position="63"/>
        <end position="84"/>
    </location>
</feature>
<feature type="compositionally biased region" description="Polar residues" evidence="1">
    <location>
        <begin position="163"/>
        <end position="174"/>
    </location>
</feature>
<comment type="caution">
    <text evidence="2">The sequence shown here is derived from an EMBL/GenBank/DDBJ whole genome shotgun (WGS) entry which is preliminary data.</text>
</comment>
<feature type="compositionally biased region" description="Acidic residues" evidence="1">
    <location>
        <begin position="408"/>
        <end position="431"/>
    </location>
</feature>
<feature type="compositionally biased region" description="Low complexity" evidence="1">
    <location>
        <begin position="541"/>
        <end position="562"/>
    </location>
</feature>
<feature type="compositionally biased region" description="Low complexity" evidence="1">
    <location>
        <begin position="434"/>
        <end position="447"/>
    </location>
</feature>
<feature type="compositionally biased region" description="Low complexity" evidence="1">
    <location>
        <begin position="473"/>
        <end position="496"/>
    </location>
</feature>
<keyword evidence="3" id="KW-1185">Reference proteome</keyword>
<evidence type="ECO:0000256" key="1">
    <source>
        <dbReference type="SAM" id="MobiDB-lite"/>
    </source>
</evidence>
<accession>F7VRQ6</accession>
<reference evidence="2 3" key="1">
    <citation type="journal article" date="2010" name="PLoS Genet.">
        <title>De novo assembly of a 40 Mb eukaryotic genome from short sequence reads: Sordaria macrospora, a model organism for fungal morphogenesis.</title>
        <authorList>
            <person name="Nowrousian M."/>
            <person name="Stajich J."/>
            <person name="Chu M."/>
            <person name="Engh I."/>
            <person name="Espagne E."/>
            <person name="Halliday K."/>
            <person name="Kamerewerd J."/>
            <person name="Kempken F."/>
            <person name="Knab B."/>
            <person name="Kuo H.C."/>
            <person name="Osiewacz H.D."/>
            <person name="Poeggeler S."/>
            <person name="Read N."/>
            <person name="Seiler S."/>
            <person name="Smith K."/>
            <person name="Zickler D."/>
            <person name="Kueck U."/>
            <person name="Freitag M."/>
        </authorList>
    </citation>
    <scope>NUCLEOTIDE SEQUENCE [LARGE SCALE GENOMIC DNA]</scope>
    <source>
        <strain evidence="3">ATCC MYA-333 / DSM 997 / K(L3346) / K-hell</strain>
        <tissue evidence="2">Mycelium</tissue>
    </source>
</reference>
<feature type="compositionally biased region" description="Basic residues" evidence="1">
    <location>
        <begin position="497"/>
        <end position="528"/>
    </location>
</feature>
<dbReference type="AlphaFoldDB" id="F7VRQ6"/>
<name>F7VRQ6_SORMK</name>
<feature type="region of interest" description="Disordered" evidence="1">
    <location>
        <begin position="60"/>
        <end position="253"/>
    </location>
</feature>
<feature type="compositionally biased region" description="Basic and acidic residues" evidence="1">
    <location>
        <begin position="101"/>
        <end position="115"/>
    </location>
</feature>
<feature type="region of interest" description="Disordered" evidence="1">
    <location>
        <begin position="301"/>
        <end position="376"/>
    </location>
</feature>
<feature type="compositionally biased region" description="Polar residues" evidence="1">
    <location>
        <begin position="213"/>
        <end position="224"/>
    </location>
</feature>
<dbReference type="InParanoid" id="F7VRQ6"/>